<name>A0ABS8YAY3_9BACL</name>
<comment type="caution">
    <text evidence="1">The sequence shown here is derived from an EMBL/GenBank/DDBJ whole genome shotgun (WGS) entry which is preliminary data.</text>
</comment>
<sequence length="70" mass="7644">MGFRSFFHYSHSIVAGGSLVMSQTTRGIPVGESTVKLTNVYGVTSEAQMYVIVAGYFLDSFRHFALTSST</sequence>
<keyword evidence="2" id="KW-1185">Reference proteome</keyword>
<evidence type="ECO:0000313" key="1">
    <source>
        <dbReference type="EMBL" id="MCE5169130.1"/>
    </source>
</evidence>
<dbReference type="Proteomes" id="UP001199916">
    <property type="component" value="Unassembled WGS sequence"/>
</dbReference>
<accession>A0ABS8YAY3</accession>
<gene>
    <name evidence="1" type="ORF">LQV63_07395</name>
</gene>
<protein>
    <submittedName>
        <fullName evidence="1">Uncharacterized protein</fullName>
    </submittedName>
</protein>
<evidence type="ECO:0000313" key="2">
    <source>
        <dbReference type="Proteomes" id="UP001199916"/>
    </source>
</evidence>
<proteinExistence type="predicted"/>
<dbReference type="EMBL" id="JAJNBZ010000003">
    <property type="protein sequence ID" value="MCE5169130.1"/>
    <property type="molecule type" value="Genomic_DNA"/>
</dbReference>
<organism evidence="1 2">
    <name type="scientific">Paenibacillus profundus</name>
    <dbReference type="NCBI Taxonomy" id="1173085"/>
    <lineage>
        <taxon>Bacteria</taxon>
        <taxon>Bacillati</taxon>
        <taxon>Bacillota</taxon>
        <taxon>Bacilli</taxon>
        <taxon>Bacillales</taxon>
        <taxon>Paenibacillaceae</taxon>
        <taxon>Paenibacillus</taxon>
    </lineage>
</organism>
<reference evidence="1 2" key="1">
    <citation type="submission" date="2021-11" db="EMBL/GenBank/DDBJ databases">
        <title>Draft genome sequence of Paenibacillus profundus YoMME, a new Gram-positive bacteria with exoelectrogenic properties.</title>
        <authorList>
            <person name="Hubenova Y."/>
            <person name="Hubenova E."/>
            <person name="Manasiev Y."/>
            <person name="Peykov S."/>
            <person name="Mitov M."/>
        </authorList>
    </citation>
    <scope>NUCLEOTIDE SEQUENCE [LARGE SCALE GENOMIC DNA]</scope>
    <source>
        <strain evidence="1 2">YoMME</strain>
    </source>
</reference>